<dbReference type="InterPro" id="IPR039420">
    <property type="entry name" value="WalR-like"/>
</dbReference>
<sequence length="220" mass="24574">MATTLTETTQIKLLIADDHPLFRQGMKHTFSETSDIKVTGEVENSDDLITMVQRHSADEYTLILMDIAMPGKGALDVLKQLKLENPKLPILVVSVYPEDQYAVRFIKAGASGYLTKESDPDLLVEAVRKVARGGKYASPQITEKLAFDFSNSDKPLHETLSDREFQVFGMIANGTSLTDIGKQLSLSVKTISTHRTRILEKMKMKKNAELIRYAINNNLS</sequence>
<feature type="domain" description="HTH luxR-type" evidence="5">
    <location>
        <begin position="153"/>
        <end position="218"/>
    </location>
</feature>
<name>A0A3B1D1H8_9ZZZZ</name>
<evidence type="ECO:0000256" key="2">
    <source>
        <dbReference type="ARBA" id="ARBA00023015"/>
    </source>
</evidence>
<dbReference type="PROSITE" id="PS50110">
    <property type="entry name" value="RESPONSE_REGULATORY"/>
    <property type="match status" value="1"/>
</dbReference>
<evidence type="ECO:0000259" key="5">
    <source>
        <dbReference type="PROSITE" id="PS50043"/>
    </source>
</evidence>
<keyword evidence="3" id="KW-0238">DNA-binding</keyword>
<evidence type="ECO:0000313" key="7">
    <source>
        <dbReference type="EMBL" id="VAX29848.1"/>
    </source>
</evidence>
<dbReference type="SMART" id="SM00421">
    <property type="entry name" value="HTH_LUXR"/>
    <property type="match status" value="1"/>
</dbReference>
<dbReference type="Pfam" id="PF00072">
    <property type="entry name" value="Response_reg"/>
    <property type="match status" value="1"/>
</dbReference>
<dbReference type="CDD" id="cd17535">
    <property type="entry name" value="REC_NarL-like"/>
    <property type="match status" value="1"/>
</dbReference>
<organism evidence="7">
    <name type="scientific">hydrothermal vent metagenome</name>
    <dbReference type="NCBI Taxonomy" id="652676"/>
    <lineage>
        <taxon>unclassified sequences</taxon>
        <taxon>metagenomes</taxon>
        <taxon>ecological metagenomes</taxon>
    </lineage>
</organism>
<evidence type="ECO:0000256" key="4">
    <source>
        <dbReference type="ARBA" id="ARBA00023163"/>
    </source>
</evidence>
<keyword evidence="2" id="KW-0805">Transcription regulation</keyword>
<dbReference type="Pfam" id="PF00196">
    <property type="entry name" value="GerE"/>
    <property type="match status" value="1"/>
</dbReference>
<dbReference type="GO" id="GO:0003677">
    <property type="term" value="F:DNA binding"/>
    <property type="evidence" value="ECO:0007669"/>
    <property type="project" value="UniProtKB-KW"/>
</dbReference>
<dbReference type="PROSITE" id="PS50043">
    <property type="entry name" value="HTH_LUXR_2"/>
    <property type="match status" value="1"/>
</dbReference>
<dbReference type="InterPro" id="IPR058245">
    <property type="entry name" value="NreC/VraR/RcsB-like_REC"/>
</dbReference>
<dbReference type="GO" id="GO:0000160">
    <property type="term" value="P:phosphorelay signal transduction system"/>
    <property type="evidence" value="ECO:0007669"/>
    <property type="project" value="InterPro"/>
</dbReference>
<dbReference type="InterPro" id="IPR001789">
    <property type="entry name" value="Sig_transdc_resp-reg_receiver"/>
</dbReference>
<dbReference type="CDD" id="cd06170">
    <property type="entry name" value="LuxR_C_like"/>
    <property type="match status" value="1"/>
</dbReference>
<proteinExistence type="predicted"/>
<evidence type="ECO:0000256" key="3">
    <source>
        <dbReference type="ARBA" id="ARBA00023125"/>
    </source>
</evidence>
<dbReference type="PANTHER" id="PTHR43214:SF41">
    <property type="entry name" value="NITRATE_NITRITE RESPONSE REGULATOR PROTEIN NARP"/>
    <property type="match status" value="1"/>
</dbReference>
<keyword evidence="4" id="KW-0804">Transcription</keyword>
<dbReference type="AlphaFoldDB" id="A0A3B1D1H8"/>
<dbReference type="SMART" id="SM00448">
    <property type="entry name" value="REC"/>
    <property type="match status" value="1"/>
</dbReference>
<dbReference type="InterPro" id="IPR011006">
    <property type="entry name" value="CheY-like_superfamily"/>
</dbReference>
<gene>
    <name evidence="7" type="ORF">MNBD_NITROSPINAE05-162</name>
</gene>
<dbReference type="GO" id="GO:0006355">
    <property type="term" value="P:regulation of DNA-templated transcription"/>
    <property type="evidence" value="ECO:0007669"/>
    <property type="project" value="InterPro"/>
</dbReference>
<dbReference type="SUPFAM" id="SSF52172">
    <property type="entry name" value="CheY-like"/>
    <property type="match status" value="1"/>
</dbReference>
<accession>A0A3B1D1H8</accession>
<evidence type="ECO:0000256" key="1">
    <source>
        <dbReference type="ARBA" id="ARBA00022553"/>
    </source>
</evidence>
<dbReference type="EMBL" id="UOGG01000094">
    <property type="protein sequence ID" value="VAX29848.1"/>
    <property type="molecule type" value="Genomic_DNA"/>
</dbReference>
<feature type="domain" description="Response regulatory" evidence="6">
    <location>
        <begin position="12"/>
        <end position="131"/>
    </location>
</feature>
<dbReference type="InterPro" id="IPR016032">
    <property type="entry name" value="Sig_transdc_resp-reg_C-effctor"/>
</dbReference>
<protein>
    <submittedName>
        <fullName evidence="7">Two-component transcriptional response regulator, LuxR family</fullName>
    </submittedName>
</protein>
<dbReference type="SUPFAM" id="SSF46894">
    <property type="entry name" value="C-terminal effector domain of the bipartite response regulators"/>
    <property type="match status" value="1"/>
</dbReference>
<keyword evidence="1" id="KW-0597">Phosphoprotein</keyword>
<dbReference type="Gene3D" id="3.40.50.2300">
    <property type="match status" value="1"/>
</dbReference>
<dbReference type="PANTHER" id="PTHR43214">
    <property type="entry name" value="TWO-COMPONENT RESPONSE REGULATOR"/>
    <property type="match status" value="1"/>
</dbReference>
<reference evidence="7" key="1">
    <citation type="submission" date="2018-06" db="EMBL/GenBank/DDBJ databases">
        <authorList>
            <person name="Zhirakovskaya E."/>
        </authorList>
    </citation>
    <scope>NUCLEOTIDE SEQUENCE</scope>
</reference>
<evidence type="ECO:0000259" key="6">
    <source>
        <dbReference type="PROSITE" id="PS50110"/>
    </source>
</evidence>
<dbReference type="PRINTS" id="PR00038">
    <property type="entry name" value="HTHLUXR"/>
</dbReference>
<dbReference type="InterPro" id="IPR000792">
    <property type="entry name" value="Tscrpt_reg_LuxR_C"/>
</dbReference>